<gene>
    <name evidence="1" type="ORF">A359_04570</name>
</gene>
<dbReference type="HOGENOM" id="CLU_2865306_0_0_6"/>
<organism evidence="1 2">
    <name type="scientific">secondary endosymbiont of Ctenarytaina eucalypti</name>
    <dbReference type="NCBI Taxonomy" id="1199245"/>
    <lineage>
        <taxon>Bacteria</taxon>
        <taxon>Pseudomonadati</taxon>
        <taxon>Pseudomonadota</taxon>
        <taxon>Gammaproteobacteria</taxon>
        <taxon>Enterobacterales</taxon>
        <taxon>Enterobacteriaceae</taxon>
        <taxon>aphid secondary symbionts</taxon>
    </lineage>
</organism>
<dbReference type="EMBL" id="CP003546">
    <property type="protein sequence ID" value="AFP84850.1"/>
    <property type="molecule type" value="Genomic_DNA"/>
</dbReference>
<keyword evidence="2" id="KW-1185">Reference proteome</keyword>
<accession>J3TXF1</accession>
<dbReference type="Proteomes" id="UP000003936">
    <property type="component" value="Chromosome"/>
</dbReference>
<evidence type="ECO:0000313" key="2">
    <source>
        <dbReference type="Proteomes" id="UP000003936"/>
    </source>
</evidence>
<sequence length="64" mass="7767">MLLYSQQYRSKTAITSLLMKKLGFSHLMRVCIEILRFILNLMKLPLRWLNYDLFIQVEKKFLSE</sequence>
<protein>
    <submittedName>
        <fullName evidence="1">Uncharacterized protein</fullName>
    </submittedName>
</protein>
<proteinExistence type="predicted"/>
<dbReference type="AlphaFoldDB" id="J3TXF1"/>
<reference evidence="1 2" key="1">
    <citation type="journal article" date="2012" name="Mol. Biol. Evol.">
        <title>Genome reduction and co-evolution between the primary and secondary bacterial symbionts of psyllids.</title>
        <authorList>
            <person name="Sloan D.B."/>
            <person name="Moran N.A."/>
        </authorList>
    </citation>
    <scope>NUCLEOTIDE SEQUENCE [LARGE SCALE GENOMIC DNA]</scope>
    <source>
        <strain evidence="1">Ceuc_S</strain>
    </source>
</reference>
<evidence type="ECO:0000313" key="1">
    <source>
        <dbReference type="EMBL" id="AFP84850.1"/>
    </source>
</evidence>
<dbReference type="KEGG" id="sect:A359_04570"/>
<name>J3TXF1_9ENTR</name>